<dbReference type="EMBL" id="CAJEWN010000068">
    <property type="protein sequence ID" value="CAD2158020.1"/>
    <property type="molecule type" value="Genomic_DNA"/>
</dbReference>
<protein>
    <submittedName>
        <fullName evidence="2">Uncharacterized protein</fullName>
    </submittedName>
</protein>
<accession>A0A6V7UH47</accession>
<evidence type="ECO:0000313" key="3">
    <source>
        <dbReference type="Proteomes" id="UP000580250"/>
    </source>
</evidence>
<feature type="region of interest" description="Disordered" evidence="1">
    <location>
        <begin position="111"/>
        <end position="145"/>
    </location>
</feature>
<feature type="region of interest" description="Disordered" evidence="1">
    <location>
        <begin position="211"/>
        <end position="271"/>
    </location>
</feature>
<reference evidence="2 3" key="1">
    <citation type="submission" date="2020-08" db="EMBL/GenBank/DDBJ databases">
        <authorList>
            <person name="Koutsovoulos G."/>
            <person name="Danchin GJ E."/>
        </authorList>
    </citation>
    <scope>NUCLEOTIDE SEQUENCE [LARGE SCALE GENOMIC DNA]</scope>
</reference>
<comment type="caution">
    <text evidence="2">The sequence shown here is derived from an EMBL/GenBank/DDBJ whole genome shotgun (WGS) entry which is preliminary data.</text>
</comment>
<evidence type="ECO:0000313" key="2">
    <source>
        <dbReference type="EMBL" id="CAD2158020.1"/>
    </source>
</evidence>
<feature type="compositionally biased region" description="Polar residues" evidence="1">
    <location>
        <begin position="214"/>
        <end position="256"/>
    </location>
</feature>
<proteinExistence type="predicted"/>
<sequence>MPENVAKKSKGKSVVPQHVGDFVGHQMPGSSTPNLPPYPISAEDFVHDDVFNKHYEELMQCLYADQSNQLNINNSKNVVQNQELMQHNQRNCVNLGSGKQTDQRFLQNNHESRNISSPIVNITSPSNSQQEEHSLQQTLSPKTPIKNPIQLNRDRLFKSPLSNVSTPVHGPAADLLALSENHARLTLNSNTNPLPYNFHQGIHGFNNAGEHGMSGTTSQMPHPTFNPNYGSLMQAGQHSFQQSKQPPPQHLSQGLESITPPSSSDYTSSYDEDLSDLLGHFEDYSKESSLG</sequence>
<evidence type="ECO:0000256" key="1">
    <source>
        <dbReference type="SAM" id="MobiDB-lite"/>
    </source>
</evidence>
<feature type="compositionally biased region" description="Polar residues" evidence="1">
    <location>
        <begin position="111"/>
        <end position="141"/>
    </location>
</feature>
<feature type="compositionally biased region" description="Low complexity" evidence="1">
    <location>
        <begin position="257"/>
        <end position="269"/>
    </location>
</feature>
<gene>
    <name evidence="2" type="ORF">MENT_LOCUS12942</name>
</gene>
<dbReference type="Proteomes" id="UP000580250">
    <property type="component" value="Unassembled WGS sequence"/>
</dbReference>
<name>A0A6V7UH47_MELEN</name>
<organism evidence="2 3">
    <name type="scientific">Meloidogyne enterolobii</name>
    <name type="common">Root-knot nematode worm</name>
    <name type="synonym">Meloidogyne mayaguensis</name>
    <dbReference type="NCBI Taxonomy" id="390850"/>
    <lineage>
        <taxon>Eukaryota</taxon>
        <taxon>Metazoa</taxon>
        <taxon>Ecdysozoa</taxon>
        <taxon>Nematoda</taxon>
        <taxon>Chromadorea</taxon>
        <taxon>Rhabditida</taxon>
        <taxon>Tylenchina</taxon>
        <taxon>Tylenchomorpha</taxon>
        <taxon>Tylenchoidea</taxon>
        <taxon>Meloidogynidae</taxon>
        <taxon>Meloidogyninae</taxon>
        <taxon>Meloidogyne</taxon>
    </lineage>
</organism>
<dbReference type="AlphaFoldDB" id="A0A6V7UH47"/>